<evidence type="ECO:0000256" key="4">
    <source>
        <dbReference type="ARBA" id="ARBA00023319"/>
    </source>
</evidence>
<feature type="domain" description="Ig-like" evidence="6">
    <location>
        <begin position="14"/>
        <end position="108"/>
    </location>
</feature>
<dbReference type="OrthoDB" id="9623171at2759"/>
<name>A0A8C5M8F1_9ANUR</name>
<proteinExistence type="predicted"/>
<dbReference type="PROSITE" id="PS50835">
    <property type="entry name" value="IG_LIKE"/>
    <property type="match status" value="1"/>
</dbReference>
<dbReference type="SUPFAM" id="SSF48726">
    <property type="entry name" value="Immunoglobulin"/>
    <property type="match status" value="1"/>
</dbReference>
<evidence type="ECO:0000259" key="6">
    <source>
        <dbReference type="PROSITE" id="PS50835"/>
    </source>
</evidence>
<dbReference type="InterPro" id="IPR007110">
    <property type="entry name" value="Ig-like_dom"/>
</dbReference>
<evidence type="ECO:0000313" key="7">
    <source>
        <dbReference type="Ensembl" id="ENSLLEP00000008363.1"/>
    </source>
</evidence>
<dbReference type="InterPro" id="IPR013783">
    <property type="entry name" value="Ig-like_fold"/>
</dbReference>
<evidence type="ECO:0000256" key="5">
    <source>
        <dbReference type="ARBA" id="ARBA00043266"/>
    </source>
</evidence>
<organism evidence="7 8">
    <name type="scientific">Leptobrachium leishanense</name>
    <name type="common">Leishan spiny toad</name>
    <dbReference type="NCBI Taxonomy" id="445787"/>
    <lineage>
        <taxon>Eukaryota</taxon>
        <taxon>Metazoa</taxon>
        <taxon>Chordata</taxon>
        <taxon>Craniata</taxon>
        <taxon>Vertebrata</taxon>
        <taxon>Euteleostomi</taxon>
        <taxon>Amphibia</taxon>
        <taxon>Batrachia</taxon>
        <taxon>Anura</taxon>
        <taxon>Pelobatoidea</taxon>
        <taxon>Megophryidae</taxon>
        <taxon>Leptobrachium</taxon>
    </lineage>
</organism>
<dbReference type="GeneTree" id="ENSGT01010000228987"/>
<dbReference type="Pfam" id="PF07686">
    <property type="entry name" value="V-set"/>
    <property type="match status" value="1"/>
</dbReference>
<evidence type="ECO:0000313" key="8">
    <source>
        <dbReference type="Proteomes" id="UP000694569"/>
    </source>
</evidence>
<keyword evidence="8" id="KW-1185">Reference proteome</keyword>
<dbReference type="Gene3D" id="2.60.40.10">
    <property type="entry name" value="Immunoglobulins"/>
    <property type="match status" value="1"/>
</dbReference>
<dbReference type="Ensembl" id="ENSLLET00000008695.1">
    <property type="protein sequence ID" value="ENSLLEP00000008363.1"/>
    <property type="gene ID" value="ENSLLEG00000005313.1"/>
</dbReference>
<keyword evidence="3" id="KW-0675">Receptor</keyword>
<keyword evidence="2" id="KW-1064">Adaptive immunity</keyword>
<keyword evidence="5" id="KW-1279">T cell receptor</keyword>
<protein>
    <recommendedName>
        <fullName evidence="6">Ig-like domain-containing protein</fullName>
    </recommendedName>
</protein>
<keyword evidence="4" id="KW-0393">Immunoglobulin domain</keyword>
<dbReference type="PANTHER" id="PTHR19367">
    <property type="entry name" value="T-CELL RECEPTOR ALPHA CHAIN V REGION"/>
    <property type="match status" value="1"/>
</dbReference>
<dbReference type="InterPro" id="IPR036179">
    <property type="entry name" value="Ig-like_dom_sf"/>
</dbReference>
<evidence type="ECO:0000256" key="2">
    <source>
        <dbReference type="ARBA" id="ARBA00023130"/>
    </source>
</evidence>
<reference evidence="7" key="2">
    <citation type="submission" date="2025-09" db="UniProtKB">
        <authorList>
            <consortium name="Ensembl"/>
        </authorList>
    </citation>
    <scope>IDENTIFICATION</scope>
</reference>
<dbReference type="InterPro" id="IPR051287">
    <property type="entry name" value="TCR_variable_region"/>
</dbReference>
<dbReference type="GO" id="GO:0002250">
    <property type="term" value="P:adaptive immune response"/>
    <property type="evidence" value="ECO:0007669"/>
    <property type="project" value="UniProtKB-KW"/>
</dbReference>
<keyword evidence="5" id="KW-0391">Immunity</keyword>
<accession>A0A8C5M8F1</accession>
<dbReference type="PANTHER" id="PTHR19367:SF18">
    <property type="entry name" value="T CELL RECEPTOR ALPHA VARIABLE 16"/>
    <property type="match status" value="1"/>
</dbReference>
<reference evidence="7" key="1">
    <citation type="submission" date="2025-08" db="UniProtKB">
        <authorList>
            <consortium name="Ensembl"/>
        </authorList>
    </citation>
    <scope>IDENTIFICATION</scope>
</reference>
<sequence>MFIFSVERTLCQKESVTQERATQTEHGETVTLECSYETNLNIYMLWYKQKPGQTLEYLARADYLGFQHTNEEYQNRASIKLHLTNRTCPFTLSGVLVEDSAVYYCALSPTVTLLKCNLFSC</sequence>
<dbReference type="InterPro" id="IPR013106">
    <property type="entry name" value="Ig_V-set"/>
</dbReference>
<dbReference type="AlphaFoldDB" id="A0A8C5M8F1"/>
<keyword evidence="1" id="KW-0732">Signal</keyword>
<evidence type="ECO:0000256" key="1">
    <source>
        <dbReference type="ARBA" id="ARBA00022729"/>
    </source>
</evidence>
<dbReference type="GO" id="GO:0042101">
    <property type="term" value="C:T cell receptor complex"/>
    <property type="evidence" value="ECO:0007669"/>
    <property type="project" value="UniProtKB-KW"/>
</dbReference>
<dbReference type="SMART" id="SM00406">
    <property type="entry name" value="IGv"/>
    <property type="match status" value="1"/>
</dbReference>
<dbReference type="Proteomes" id="UP000694569">
    <property type="component" value="Unplaced"/>
</dbReference>
<evidence type="ECO:0000256" key="3">
    <source>
        <dbReference type="ARBA" id="ARBA00023170"/>
    </source>
</evidence>